<proteinExistence type="predicted"/>
<dbReference type="PANTHER" id="PTHR15239:SF6">
    <property type="entry name" value="RIBOSOME QUALITY CONTROL COMPLEX SUBUNIT NEMF"/>
    <property type="match status" value="1"/>
</dbReference>
<dbReference type="InterPro" id="IPR021846">
    <property type="entry name" value="NFACT-C"/>
</dbReference>
<feature type="compositionally biased region" description="Acidic residues" evidence="1">
    <location>
        <begin position="84"/>
        <end position="107"/>
    </location>
</feature>
<dbReference type="GO" id="GO:1990112">
    <property type="term" value="C:RQC complex"/>
    <property type="evidence" value="ECO:0007669"/>
    <property type="project" value="TreeGrafter"/>
</dbReference>
<keyword evidence="4" id="KW-1185">Reference proteome</keyword>
<evidence type="ECO:0000313" key="4">
    <source>
        <dbReference type="Proteomes" id="UP000673691"/>
    </source>
</evidence>
<dbReference type="OrthoDB" id="207084at2759"/>
<organism evidence="3 4">
    <name type="scientific">Olpidium bornovanus</name>
    <dbReference type="NCBI Taxonomy" id="278681"/>
    <lineage>
        <taxon>Eukaryota</taxon>
        <taxon>Fungi</taxon>
        <taxon>Fungi incertae sedis</taxon>
        <taxon>Olpidiomycota</taxon>
        <taxon>Olpidiomycotina</taxon>
        <taxon>Olpidiomycetes</taxon>
        <taxon>Olpidiales</taxon>
        <taxon>Olpidiaceae</taxon>
        <taxon>Olpidium</taxon>
    </lineage>
</organism>
<comment type="caution">
    <text evidence="3">The sequence shown here is derived from an EMBL/GenBank/DDBJ whole genome shotgun (WGS) entry which is preliminary data.</text>
</comment>
<dbReference type="GO" id="GO:0072344">
    <property type="term" value="P:rescue of stalled ribosome"/>
    <property type="evidence" value="ECO:0007669"/>
    <property type="project" value="TreeGrafter"/>
</dbReference>
<feature type="domain" description="NFACT protein C-terminal" evidence="2">
    <location>
        <begin position="294"/>
        <end position="386"/>
    </location>
</feature>
<gene>
    <name evidence="3" type="ORF">BJ554DRAFT_2438</name>
</gene>
<protein>
    <recommendedName>
        <fullName evidence="2">NFACT protein C-terminal domain-containing protein</fullName>
    </recommendedName>
</protein>
<dbReference type="PANTHER" id="PTHR15239">
    <property type="entry name" value="NUCLEAR EXPORT MEDIATOR FACTOR NEMF"/>
    <property type="match status" value="1"/>
</dbReference>
<feature type="region of interest" description="Disordered" evidence="1">
    <location>
        <begin position="37"/>
        <end position="56"/>
    </location>
</feature>
<dbReference type="InterPro" id="IPR051608">
    <property type="entry name" value="RQC_Subunit_NEMF"/>
</dbReference>
<feature type="compositionally biased region" description="Basic and acidic residues" evidence="1">
    <location>
        <begin position="150"/>
        <end position="172"/>
    </location>
</feature>
<accession>A0A8H8DGF4</accession>
<dbReference type="GO" id="GO:0000049">
    <property type="term" value="F:tRNA binding"/>
    <property type="evidence" value="ECO:0007669"/>
    <property type="project" value="TreeGrafter"/>
</dbReference>
<evidence type="ECO:0000313" key="3">
    <source>
        <dbReference type="EMBL" id="KAG5457520.1"/>
    </source>
</evidence>
<evidence type="ECO:0000256" key="1">
    <source>
        <dbReference type="SAM" id="MobiDB-lite"/>
    </source>
</evidence>
<sequence>MVRGKKNFLPPAQLVYGFGILFKLDESSTARHIALRKAAEAERPNSEVGLDDENADDATKENLELEEEVVAAGSADSIAIAGESFDENQDGDFEGAEGEDMESDNEQNVEREKGELSEDGEDQPLSHIDKYGLAEFCTPPDEEDSAPVDSDGRARSAANEERLRGYLSAKERKERRKQRVKGTAVQNGQCDPERDTLAPALGKSDAQIGSGDFPGRKETVTPPPPQPARGRKAKLKKIKAKYGEQDEEERALRMEILGDMHTPDLGVDKNEAAEIREMLKEENIALLDEEESRQENISLLESLTGSPLPEDVLVHAIPVCAPYPVLQQYKYKVKLTPGTTKKGKAVKEAVKYFLASPDLTAREKELIKSIPDTEMISQMIAKVKVSAPNLEAVKKKAKQKSRKK</sequence>
<dbReference type="AlphaFoldDB" id="A0A8H8DGF4"/>
<dbReference type="Proteomes" id="UP000673691">
    <property type="component" value="Unassembled WGS sequence"/>
</dbReference>
<dbReference type="GO" id="GO:0043023">
    <property type="term" value="F:ribosomal large subunit binding"/>
    <property type="evidence" value="ECO:0007669"/>
    <property type="project" value="TreeGrafter"/>
</dbReference>
<evidence type="ECO:0000259" key="2">
    <source>
        <dbReference type="Pfam" id="PF11923"/>
    </source>
</evidence>
<reference evidence="3 4" key="1">
    <citation type="journal article" name="Sci. Rep.">
        <title>Genome-scale phylogenetic analyses confirm Olpidium as the closest living zoosporic fungus to the non-flagellated, terrestrial fungi.</title>
        <authorList>
            <person name="Chang Y."/>
            <person name="Rochon D."/>
            <person name="Sekimoto S."/>
            <person name="Wang Y."/>
            <person name="Chovatia M."/>
            <person name="Sandor L."/>
            <person name="Salamov A."/>
            <person name="Grigoriev I.V."/>
            <person name="Stajich J.E."/>
            <person name="Spatafora J.W."/>
        </authorList>
    </citation>
    <scope>NUCLEOTIDE SEQUENCE [LARGE SCALE GENOMIC DNA]</scope>
    <source>
        <strain evidence="3">S191</strain>
    </source>
</reference>
<feature type="region of interest" description="Disordered" evidence="1">
    <location>
        <begin position="74"/>
        <end position="234"/>
    </location>
</feature>
<dbReference type="EMBL" id="JAEFCI010009935">
    <property type="protein sequence ID" value="KAG5457520.1"/>
    <property type="molecule type" value="Genomic_DNA"/>
</dbReference>
<name>A0A8H8DGF4_9FUNG</name>
<dbReference type="Pfam" id="PF11923">
    <property type="entry name" value="NFACT-C"/>
    <property type="match status" value="1"/>
</dbReference>